<organism evidence="10 11">
    <name type="scientific">Lutispora thermophila DSM 19022</name>
    <dbReference type="NCBI Taxonomy" id="1122184"/>
    <lineage>
        <taxon>Bacteria</taxon>
        <taxon>Bacillati</taxon>
        <taxon>Bacillota</taxon>
        <taxon>Clostridia</taxon>
        <taxon>Lutisporales</taxon>
        <taxon>Lutisporaceae</taxon>
        <taxon>Lutispora</taxon>
    </lineage>
</organism>
<comment type="subcellular location">
    <subcellularLocation>
        <location evidence="1 9">Cell membrane</location>
        <topology evidence="1 9">Multi-pass membrane protein</topology>
    </subcellularLocation>
</comment>
<dbReference type="InterPro" id="IPR004485">
    <property type="entry name" value="Cobalamin_biosynth_CobD/CbiB"/>
</dbReference>
<feature type="transmembrane region" description="Helical" evidence="9">
    <location>
        <begin position="206"/>
        <end position="226"/>
    </location>
</feature>
<dbReference type="GO" id="GO:0009236">
    <property type="term" value="P:cobalamin biosynthetic process"/>
    <property type="evidence" value="ECO:0007669"/>
    <property type="project" value="UniProtKB-UniRule"/>
</dbReference>
<dbReference type="Pfam" id="PF03186">
    <property type="entry name" value="CobD_Cbib"/>
    <property type="match status" value="1"/>
</dbReference>
<evidence type="ECO:0000256" key="5">
    <source>
        <dbReference type="ARBA" id="ARBA00022573"/>
    </source>
</evidence>
<feature type="transmembrane region" description="Helical" evidence="9">
    <location>
        <begin position="47"/>
        <end position="71"/>
    </location>
</feature>
<evidence type="ECO:0000313" key="11">
    <source>
        <dbReference type="Proteomes" id="UP000184442"/>
    </source>
</evidence>
<dbReference type="HAMAP" id="MF_00024">
    <property type="entry name" value="CobD_CbiB"/>
    <property type="match status" value="1"/>
</dbReference>
<reference evidence="10 11" key="1">
    <citation type="submission" date="2016-11" db="EMBL/GenBank/DDBJ databases">
        <authorList>
            <person name="Jaros S."/>
            <person name="Januszkiewicz K."/>
            <person name="Wedrychowicz H."/>
        </authorList>
    </citation>
    <scope>NUCLEOTIDE SEQUENCE [LARGE SCALE GENOMIC DNA]</scope>
    <source>
        <strain evidence="10 11">DSM 19022</strain>
    </source>
</reference>
<keyword evidence="11" id="KW-1185">Reference proteome</keyword>
<keyword evidence="6 9" id="KW-0812">Transmembrane</keyword>
<dbReference type="UniPathway" id="UPA00148"/>
<comment type="similarity">
    <text evidence="3 9">Belongs to the CobD/CbiB family.</text>
</comment>
<protein>
    <recommendedName>
        <fullName evidence="9">Cobalamin biosynthesis protein CobD</fullName>
    </recommendedName>
</protein>
<dbReference type="NCBIfam" id="TIGR00380">
    <property type="entry name" value="cobal_cbiB"/>
    <property type="match status" value="1"/>
</dbReference>
<dbReference type="PANTHER" id="PTHR34308:SF1">
    <property type="entry name" value="COBALAMIN BIOSYNTHESIS PROTEIN CBIB"/>
    <property type="match status" value="1"/>
</dbReference>
<evidence type="ECO:0000256" key="9">
    <source>
        <dbReference type="HAMAP-Rule" id="MF_00024"/>
    </source>
</evidence>
<keyword evidence="5 9" id="KW-0169">Cobalamin biosynthesis</keyword>
<feature type="transmembrane region" description="Helical" evidence="9">
    <location>
        <begin position="294"/>
        <end position="313"/>
    </location>
</feature>
<dbReference type="PANTHER" id="PTHR34308">
    <property type="entry name" value="COBALAMIN BIOSYNTHESIS PROTEIN CBIB"/>
    <property type="match status" value="1"/>
</dbReference>
<keyword evidence="7 9" id="KW-1133">Transmembrane helix</keyword>
<gene>
    <name evidence="9" type="primary">cobD</name>
    <name evidence="10" type="ORF">SAMN02745176_00752</name>
</gene>
<dbReference type="GO" id="GO:0015420">
    <property type="term" value="F:ABC-type vitamin B12 transporter activity"/>
    <property type="evidence" value="ECO:0007669"/>
    <property type="project" value="UniProtKB-UniRule"/>
</dbReference>
<evidence type="ECO:0000256" key="1">
    <source>
        <dbReference type="ARBA" id="ARBA00004651"/>
    </source>
</evidence>
<evidence type="ECO:0000256" key="3">
    <source>
        <dbReference type="ARBA" id="ARBA00006263"/>
    </source>
</evidence>
<name>A0A1M6CFY3_9FIRM</name>
<evidence type="ECO:0000256" key="2">
    <source>
        <dbReference type="ARBA" id="ARBA00004953"/>
    </source>
</evidence>
<dbReference type="GO" id="GO:0005886">
    <property type="term" value="C:plasma membrane"/>
    <property type="evidence" value="ECO:0007669"/>
    <property type="project" value="UniProtKB-SubCell"/>
</dbReference>
<evidence type="ECO:0000256" key="4">
    <source>
        <dbReference type="ARBA" id="ARBA00022475"/>
    </source>
</evidence>
<dbReference type="AlphaFoldDB" id="A0A1M6CFY3"/>
<feature type="transmembrane region" description="Helical" evidence="9">
    <location>
        <begin position="77"/>
        <end position="95"/>
    </location>
</feature>
<keyword evidence="4 9" id="KW-1003">Cell membrane</keyword>
<comment type="pathway">
    <text evidence="2 9">Cofactor biosynthesis; adenosylcobalamin biosynthesis.</text>
</comment>
<dbReference type="STRING" id="1122184.SAMN02745176_00752"/>
<dbReference type="GO" id="GO:0048472">
    <property type="term" value="F:threonine-phosphate decarboxylase activity"/>
    <property type="evidence" value="ECO:0007669"/>
    <property type="project" value="InterPro"/>
</dbReference>
<sequence>MIKIWIANIMDLIFGDPYNMPHPVRVIGSYISWFEKIIRKICRSDSALKIAGIILTISTVAIGYGTIYFILKFSMRIGLWLNFMLSVIFMYYCIAGKCLQKEAYKIMSVLFQDNLPEARKLLSYIVGRDTGRLDEEGIARGLIETVSENTSDGIIAPLFYMFIGGPPLAMAYKAINTLDSMVGYKNDKYKDFGWASAKLDDIANYIPARLTAIFMVASAFILGKDYKNSFRIVLRDGRKHLSPNSGYPEAAVAGALGIMLGGANYYFGKLVVKPTIGDKSKVIEAKDIKHTVKIMYVSWLMALILFSIAAYLLKGI</sequence>
<proteinExistence type="inferred from homology"/>
<dbReference type="EMBL" id="FQZS01000005">
    <property type="protein sequence ID" value="SHI59751.1"/>
    <property type="molecule type" value="Genomic_DNA"/>
</dbReference>
<dbReference type="Proteomes" id="UP000184442">
    <property type="component" value="Unassembled WGS sequence"/>
</dbReference>
<feature type="transmembrane region" description="Helical" evidence="9">
    <location>
        <begin position="247"/>
        <end position="267"/>
    </location>
</feature>
<keyword evidence="8 9" id="KW-0472">Membrane</keyword>
<evidence type="ECO:0000313" key="10">
    <source>
        <dbReference type="EMBL" id="SHI59751.1"/>
    </source>
</evidence>
<comment type="function">
    <text evidence="9">Converts cobyric acid to cobinamide by the addition of aminopropanol on the F carboxylic group.</text>
</comment>
<evidence type="ECO:0000256" key="6">
    <source>
        <dbReference type="ARBA" id="ARBA00022692"/>
    </source>
</evidence>
<evidence type="ECO:0000256" key="8">
    <source>
        <dbReference type="ARBA" id="ARBA00023136"/>
    </source>
</evidence>
<evidence type="ECO:0000256" key="7">
    <source>
        <dbReference type="ARBA" id="ARBA00022989"/>
    </source>
</evidence>
<accession>A0A1M6CFY3</accession>